<feature type="non-terminal residue" evidence="2">
    <location>
        <position position="1"/>
    </location>
</feature>
<reference evidence="2 3" key="1">
    <citation type="submission" date="2023-03" db="EMBL/GenBank/DDBJ databases">
        <title>Genome insight into feeding habits of ladybird beetles.</title>
        <authorList>
            <person name="Li H.-S."/>
            <person name="Huang Y.-H."/>
            <person name="Pang H."/>
        </authorList>
    </citation>
    <scope>NUCLEOTIDE SEQUENCE [LARGE SCALE GENOMIC DNA]</scope>
    <source>
        <strain evidence="2">SYSU_2023b</strain>
        <tissue evidence="2">Whole body</tissue>
    </source>
</reference>
<feature type="compositionally biased region" description="Basic and acidic residues" evidence="1">
    <location>
        <begin position="62"/>
        <end position="72"/>
    </location>
</feature>
<evidence type="ECO:0000256" key="1">
    <source>
        <dbReference type="SAM" id="MobiDB-lite"/>
    </source>
</evidence>
<evidence type="ECO:0000313" key="2">
    <source>
        <dbReference type="EMBL" id="KAK9874804.1"/>
    </source>
</evidence>
<gene>
    <name evidence="2" type="ORF">WA026_005612</name>
</gene>
<feature type="region of interest" description="Disordered" evidence="1">
    <location>
        <begin position="38"/>
        <end position="72"/>
    </location>
</feature>
<organism evidence="2 3">
    <name type="scientific">Henosepilachna vigintioctopunctata</name>
    <dbReference type="NCBI Taxonomy" id="420089"/>
    <lineage>
        <taxon>Eukaryota</taxon>
        <taxon>Metazoa</taxon>
        <taxon>Ecdysozoa</taxon>
        <taxon>Arthropoda</taxon>
        <taxon>Hexapoda</taxon>
        <taxon>Insecta</taxon>
        <taxon>Pterygota</taxon>
        <taxon>Neoptera</taxon>
        <taxon>Endopterygota</taxon>
        <taxon>Coleoptera</taxon>
        <taxon>Polyphaga</taxon>
        <taxon>Cucujiformia</taxon>
        <taxon>Coccinelloidea</taxon>
        <taxon>Coccinellidae</taxon>
        <taxon>Epilachninae</taxon>
        <taxon>Epilachnini</taxon>
        <taxon>Henosepilachna</taxon>
    </lineage>
</organism>
<evidence type="ECO:0000313" key="3">
    <source>
        <dbReference type="Proteomes" id="UP001431783"/>
    </source>
</evidence>
<proteinExistence type="predicted"/>
<accession>A0AAW1TVJ7</accession>
<comment type="caution">
    <text evidence="2">The sequence shown here is derived from an EMBL/GenBank/DDBJ whole genome shotgun (WGS) entry which is preliminary data.</text>
</comment>
<name>A0AAW1TVJ7_9CUCU</name>
<keyword evidence="3" id="KW-1185">Reference proteome</keyword>
<dbReference type="Proteomes" id="UP001431783">
    <property type="component" value="Unassembled WGS sequence"/>
</dbReference>
<sequence length="72" mass="7998">CHYLTPGIAHLWPGRQIMPSRDVCNCLPTSEVAPVGAKLRRNPKNKSRNEIAVLPVGTGNKNNRDLLNDHQD</sequence>
<dbReference type="AlphaFoldDB" id="A0AAW1TVJ7"/>
<protein>
    <submittedName>
        <fullName evidence="2">Uncharacterized protein</fullName>
    </submittedName>
</protein>
<dbReference type="EMBL" id="JARQZJ010000032">
    <property type="protein sequence ID" value="KAK9874804.1"/>
    <property type="molecule type" value="Genomic_DNA"/>
</dbReference>